<dbReference type="Proteomes" id="UP001299283">
    <property type="component" value="Unassembled WGS sequence"/>
</dbReference>
<keyword evidence="1" id="KW-1133">Transmembrane helix</keyword>
<feature type="transmembrane region" description="Helical" evidence="1">
    <location>
        <begin position="12"/>
        <end position="40"/>
    </location>
</feature>
<dbReference type="RefSeq" id="WP_225396745.1">
    <property type="nucleotide sequence ID" value="NZ_JAYJJQ010000013.1"/>
</dbReference>
<dbReference type="PROSITE" id="PS51257">
    <property type="entry name" value="PROKAR_LIPOPROTEIN"/>
    <property type="match status" value="1"/>
</dbReference>
<evidence type="ECO:0008006" key="4">
    <source>
        <dbReference type="Google" id="ProtNLM"/>
    </source>
</evidence>
<evidence type="ECO:0000313" key="3">
    <source>
        <dbReference type="Proteomes" id="UP001299283"/>
    </source>
</evidence>
<evidence type="ECO:0000256" key="1">
    <source>
        <dbReference type="SAM" id="Phobius"/>
    </source>
</evidence>
<accession>A0ABU5YZ07</accession>
<proteinExistence type="predicted"/>
<gene>
    <name evidence="2" type="ORF">K5L39_14380</name>
</gene>
<protein>
    <recommendedName>
        <fullName evidence="4">Transmembrane protein</fullName>
    </recommendedName>
</protein>
<reference evidence="2 3" key="1">
    <citation type="submission" date="2023-12" db="EMBL/GenBank/DDBJ databases">
        <title>Description of new species of Mycobacterium terrae complex isolated from sewage at the Sao Paulo Zoological Park Foundation in Brazil.</title>
        <authorList>
            <person name="Romagnoli C.L."/>
            <person name="Conceicao E.C."/>
            <person name="Machado E."/>
            <person name="Barreto L.B.P.F."/>
            <person name="Sharma A."/>
            <person name="Silva N.M."/>
            <person name="Marques L.E."/>
            <person name="Juliana M.A."/>
            <person name="Lourenco M.C.S."/>
            <person name="Digiampietri L.A."/>
            <person name="Suffys P.N."/>
            <person name="Viana-Niero C."/>
        </authorList>
    </citation>
    <scope>NUCLEOTIDE SEQUENCE [LARGE SCALE GENOMIC DNA]</scope>
    <source>
        <strain evidence="2 3">MYC017</strain>
    </source>
</reference>
<comment type="caution">
    <text evidence="2">The sequence shown here is derived from an EMBL/GenBank/DDBJ whole genome shotgun (WGS) entry which is preliminary data.</text>
</comment>
<name>A0ABU5YZ07_9MYCO</name>
<keyword evidence="1" id="KW-0812">Transmembrane</keyword>
<evidence type="ECO:0000313" key="2">
    <source>
        <dbReference type="EMBL" id="MEB3070374.1"/>
    </source>
</evidence>
<feature type="transmembrane region" description="Helical" evidence="1">
    <location>
        <begin position="60"/>
        <end position="85"/>
    </location>
</feature>
<keyword evidence="3" id="KW-1185">Reference proteome</keyword>
<organism evidence="2 3">
    <name type="scientific">[Mycobacterium] vasticus</name>
    <dbReference type="NCBI Taxonomy" id="2875777"/>
    <lineage>
        <taxon>Bacteria</taxon>
        <taxon>Bacillati</taxon>
        <taxon>Actinomycetota</taxon>
        <taxon>Actinomycetes</taxon>
        <taxon>Mycobacteriales</taxon>
        <taxon>Mycobacteriaceae</taxon>
        <taxon>Mycolicibacter</taxon>
    </lineage>
</organism>
<dbReference type="EMBL" id="JAYJJQ010000013">
    <property type="protein sequence ID" value="MEB3070374.1"/>
    <property type="molecule type" value="Genomic_DNA"/>
</dbReference>
<keyword evidence="1" id="KW-0472">Membrane</keyword>
<sequence length="103" mass="11132">MSLHFAKPSLQRVIWSMIAVAVASCVVAGLAASIGLIVTARDTPPDCGEYVRLVVMCLTFWGPILLLTIWFITIPVIIALGALVASIRRREAAANSEQTPLER</sequence>